<accession>A0A1F5KK07</accession>
<keyword evidence="1" id="KW-1133">Transmembrane helix</keyword>
<keyword evidence="1" id="KW-0812">Transmembrane</keyword>
<comment type="caution">
    <text evidence="2">The sequence shown here is derived from an EMBL/GenBank/DDBJ whole genome shotgun (WGS) entry which is preliminary data.</text>
</comment>
<feature type="transmembrane region" description="Helical" evidence="1">
    <location>
        <begin position="43"/>
        <end position="60"/>
    </location>
</feature>
<protein>
    <submittedName>
        <fullName evidence="2">Uncharacterized protein</fullName>
    </submittedName>
</protein>
<proteinExistence type="predicted"/>
<feature type="transmembrane region" description="Helical" evidence="1">
    <location>
        <begin position="13"/>
        <end position="31"/>
    </location>
</feature>
<feature type="transmembrane region" description="Helical" evidence="1">
    <location>
        <begin position="66"/>
        <end position="87"/>
    </location>
</feature>
<name>A0A1F5KK07_9BACT</name>
<gene>
    <name evidence="2" type="ORF">A3D25_01900</name>
</gene>
<evidence type="ECO:0000313" key="2">
    <source>
        <dbReference type="EMBL" id="OGE41258.1"/>
    </source>
</evidence>
<dbReference type="AlphaFoldDB" id="A0A1F5KK07"/>
<evidence type="ECO:0000313" key="3">
    <source>
        <dbReference type="Proteomes" id="UP000177328"/>
    </source>
</evidence>
<organism evidence="2 3">
    <name type="scientific">Candidatus Daviesbacteria bacterium RIFCSPHIGHO2_02_FULL_43_12</name>
    <dbReference type="NCBI Taxonomy" id="1797776"/>
    <lineage>
        <taxon>Bacteria</taxon>
        <taxon>Candidatus Daviesiibacteriota</taxon>
    </lineage>
</organism>
<dbReference type="EMBL" id="MFDD01000002">
    <property type="protein sequence ID" value="OGE41258.1"/>
    <property type="molecule type" value="Genomic_DNA"/>
</dbReference>
<keyword evidence="1" id="KW-0472">Membrane</keyword>
<evidence type="ECO:0000256" key="1">
    <source>
        <dbReference type="SAM" id="Phobius"/>
    </source>
</evidence>
<dbReference type="Proteomes" id="UP000177328">
    <property type="component" value="Unassembled WGS sequence"/>
</dbReference>
<sequence length="149" mass="17536">MTKKLQSINIYKYFIQTVLVTLFSFLLLVLIDKICTTFNFDIKFLWVAPFIIATLAWLQIKNRTLFKIIVIFPALILSYYLFILFMVQVHTYAYNRCAKVIEQKYGELSKELSSNGFFKYHLQARECEYKLVPLPWIGTPEISDNPPGF</sequence>
<reference evidence="2 3" key="1">
    <citation type="journal article" date="2016" name="Nat. Commun.">
        <title>Thousands of microbial genomes shed light on interconnected biogeochemical processes in an aquifer system.</title>
        <authorList>
            <person name="Anantharaman K."/>
            <person name="Brown C.T."/>
            <person name="Hug L.A."/>
            <person name="Sharon I."/>
            <person name="Castelle C.J."/>
            <person name="Probst A.J."/>
            <person name="Thomas B.C."/>
            <person name="Singh A."/>
            <person name="Wilkins M.J."/>
            <person name="Karaoz U."/>
            <person name="Brodie E.L."/>
            <person name="Williams K.H."/>
            <person name="Hubbard S.S."/>
            <person name="Banfield J.F."/>
        </authorList>
    </citation>
    <scope>NUCLEOTIDE SEQUENCE [LARGE SCALE GENOMIC DNA]</scope>
</reference>